<feature type="transmembrane region" description="Helical" evidence="10">
    <location>
        <begin position="101"/>
        <end position="126"/>
    </location>
</feature>
<dbReference type="GO" id="GO:1902600">
    <property type="term" value="P:proton transmembrane transport"/>
    <property type="evidence" value="ECO:0007669"/>
    <property type="project" value="InterPro"/>
</dbReference>
<evidence type="ECO:0000313" key="12">
    <source>
        <dbReference type="EMBL" id="AGK60645.1"/>
    </source>
</evidence>
<sequence>MTGESEVSALLFKLAIILISAKIFGEIVENRFKQPAVLGELLAGMVIGPFALGPYIGIHPVPGAPLPIPPDVDMIANISVILLLFVAGLETDIEKFLRFGLISGLVGAMGIVLPFFLGFLAIELFYDAPNKFAAGLFTGAALTATSVGITARVLNDLGKLTTPEGSTILGAAVIDDVLGILVLAIVVAITGVEGEAMSTFEIAKTIVIAVVFWIGVIFLGLKFVDQISRILSMFKMPGSQLTVAIAFGLMISYLASLVKLAPIIGAYAAGLALSASAHRDFLAERMIPIYEFLVPIFFVAMGMLVDVKRIPEIALLGVVIIVFAIIGKFFGCYVAAYFGGFNKHGASRIGIGMVPRGEVGLIVAYYGLKYGVIDEHIYTIAVVMSFVTTMITPPLLKKTFENPVEGWVEKRKSSA</sequence>
<name>N0BKE5_9EURY</name>
<dbReference type="InterPro" id="IPR038770">
    <property type="entry name" value="Na+/solute_symporter_sf"/>
</dbReference>
<accession>N0BKE5</accession>
<dbReference type="Proteomes" id="UP000013307">
    <property type="component" value="Chromosome"/>
</dbReference>
<protein>
    <submittedName>
        <fullName evidence="12">Kef-type K+ transport systems, membrane component</fullName>
    </submittedName>
</protein>
<proteinExistence type="predicted"/>
<organism evidence="12 13">
    <name type="scientific">Archaeoglobus sulfaticallidus PM70-1</name>
    <dbReference type="NCBI Taxonomy" id="387631"/>
    <lineage>
        <taxon>Archaea</taxon>
        <taxon>Methanobacteriati</taxon>
        <taxon>Methanobacteriota</taxon>
        <taxon>Archaeoglobi</taxon>
        <taxon>Archaeoglobales</taxon>
        <taxon>Archaeoglobaceae</taxon>
        <taxon>Archaeoglobus</taxon>
    </lineage>
</organism>
<evidence type="ECO:0000256" key="6">
    <source>
        <dbReference type="ARBA" id="ARBA00023053"/>
    </source>
</evidence>
<keyword evidence="5 10" id="KW-1133">Transmembrane helix</keyword>
<dbReference type="AlphaFoldDB" id="N0BKE5"/>
<dbReference type="Pfam" id="PF00999">
    <property type="entry name" value="Na_H_Exchanger"/>
    <property type="match status" value="1"/>
</dbReference>
<evidence type="ECO:0000256" key="1">
    <source>
        <dbReference type="ARBA" id="ARBA00004141"/>
    </source>
</evidence>
<feature type="transmembrane region" description="Helical" evidence="10">
    <location>
        <begin position="132"/>
        <end position="154"/>
    </location>
</feature>
<dbReference type="STRING" id="387631.Asulf_00626"/>
<feature type="transmembrane region" description="Helical" evidence="10">
    <location>
        <begin position="166"/>
        <end position="190"/>
    </location>
</feature>
<evidence type="ECO:0000256" key="7">
    <source>
        <dbReference type="ARBA" id="ARBA00023065"/>
    </source>
</evidence>
<feature type="transmembrane region" description="Helical" evidence="10">
    <location>
        <begin position="68"/>
        <end position="89"/>
    </location>
</feature>
<evidence type="ECO:0000259" key="11">
    <source>
        <dbReference type="Pfam" id="PF00999"/>
    </source>
</evidence>
<evidence type="ECO:0000256" key="8">
    <source>
        <dbReference type="ARBA" id="ARBA00023136"/>
    </source>
</evidence>
<dbReference type="OrthoDB" id="12029at2157"/>
<feature type="transmembrane region" description="Helical" evidence="10">
    <location>
        <begin position="241"/>
        <end position="269"/>
    </location>
</feature>
<reference evidence="12 13" key="1">
    <citation type="journal article" date="2013" name="Genome Announc.">
        <title>Complete Genome Sequence of the Thermophilic and Facultatively Chemolithoautotrophic Sulfate Reducer Archaeoglobus sulfaticallidus Strain PM70-1T.</title>
        <authorList>
            <person name="Stokke R."/>
            <person name="Hocking W.P."/>
            <person name="Steinsbu B.O."/>
            <person name="Steen I.H."/>
        </authorList>
    </citation>
    <scope>NUCLEOTIDE SEQUENCE [LARGE SCALE GENOMIC DNA]</scope>
    <source>
        <strain evidence="12">PM70-1</strain>
    </source>
</reference>
<keyword evidence="4 10" id="KW-0812">Transmembrane</keyword>
<dbReference type="RefSeq" id="WP_015590244.1">
    <property type="nucleotide sequence ID" value="NC_021169.1"/>
</dbReference>
<dbReference type="KEGG" id="ast:Asulf_00626"/>
<keyword evidence="3" id="KW-0050">Antiport</keyword>
<dbReference type="InterPro" id="IPR006153">
    <property type="entry name" value="Cation/H_exchanger_TM"/>
</dbReference>
<dbReference type="eggNOG" id="arCOG01953">
    <property type="taxonomic scope" value="Archaea"/>
</dbReference>
<feature type="transmembrane region" description="Helical" evidence="10">
    <location>
        <begin position="376"/>
        <end position="396"/>
    </location>
</feature>
<keyword evidence="7" id="KW-0406">Ion transport</keyword>
<dbReference type="GO" id="GO:0006814">
    <property type="term" value="P:sodium ion transport"/>
    <property type="evidence" value="ECO:0007669"/>
    <property type="project" value="UniProtKB-KW"/>
</dbReference>
<keyword evidence="13" id="KW-1185">Reference proteome</keyword>
<gene>
    <name evidence="12" type="ORF">Asulf_00626</name>
</gene>
<evidence type="ECO:0000256" key="3">
    <source>
        <dbReference type="ARBA" id="ARBA00022449"/>
    </source>
</evidence>
<evidence type="ECO:0000256" key="10">
    <source>
        <dbReference type="SAM" id="Phobius"/>
    </source>
</evidence>
<comment type="subcellular location">
    <subcellularLocation>
        <location evidence="1">Membrane</location>
        <topology evidence="1">Multi-pass membrane protein</topology>
    </subcellularLocation>
</comment>
<keyword evidence="2" id="KW-0813">Transport</keyword>
<feature type="transmembrane region" description="Helical" evidence="10">
    <location>
        <begin position="289"/>
        <end position="307"/>
    </location>
</feature>
<feature type="transmembrane region" description="Helical" evidence="10">
    <location>
        <begin position="314"/>
        <end position="338"/>
    </location>
</feature>
<keyword evidence="9" id="KW-0739">Sodium transport</keyword>
<dbReference type="GO" id="GO:0015297">
    <property type="term" value="F:antiporter activity"/>
    <property type="evidence" value="ECO:0007669"/>
    <property type="project" value="UniProtKB-KW"/>
</dbReference>
<feature type="transmembrane region" description="Helical" evidence="10">
    <location>
        <begin position="37"/>
        <end position="56"/>
    </location>
</feature>
<evidence type="ECO:0000313" key="13">
    <source>
        <dbReference type="Proteomes" id="UP000013307"/>
    </source>
</evidence>
<dbReference type="GO" id="GO:0016020">
    <property type="term" value="C:membrane"/>
    <property type="evidence" value="ECO:0007669"/>
    <property type="project" value="UniProtKB-SubCell"/>
</dbReference>
<feature type="transmembrane region" description="Helical" evidence="10">
    <location>
        <begin position="202"/>
        <end position="221"/>
    </location>
</feature>
<feature type="transmembrane region" description="Helical" evidence="10">
    <location>
        <begin position="6"/>
        <end position="25"/>
    </location>
</feature>
<evidence type="ECO:0000256" key="9">
    <source>
        <dbReference type="ARBA" id="ARBA00023201"/>
    </source>
</evidence>
<dbReference type="HOGENOM" id="CLU_005126_7_1_2"/>
<evidence type="ECO:0000256" key="5">
    <source>
        <dbReference type="ARBA" id="ARBA00022989"/>
    </source>
</evidence>
<feature type="domain" description="Cation/H+ exchanger transmembrane" evidence="11">
    <location>
        <begin position="28"/>
        <end position="396"/>
    </location>
</feature>
<dbReference type="GeneID" id="15392269"/>
<evidence type="ECO:0000256" key="2">
    <source>
        <dbReference type="ARBA" id="ARBA00022448"/>
    </source>
</evidence>
<dbReference type="EMBL" id="CP005290">
    <property type="protein sequence ID" value="AGK60645.1"/>
    <property type="molecule type" value="Genomic_DNA"/>
</dbReference>
<evidence type="ECO:0000256" key="4">
    <source>
        <dbReference type="ARBA" id="ARBA00022692"/>
    </source>
</evidence>
<dbReference type="PANTHER" id="PTHR43562:SF3">
    <property type="entry name" value="SODIUM ION_PROTON EXCHANGER (EUROFUNG)"/>
    <property type="match status" value="1"/>
</dbReference>
<dbReference type="Gene3D" id="1.20.1530.20">
    <property type="match status" value="1"/>
</dbReference>
<dbReference type="PANTHER" id="PTHR43562">
    <property type="entry name" value="NAPA-TYPE SODIUM/HYDROGEN ANTIPORTER"/>
    <property type="match status" value="1"/>
</dbReference>
<keyword evidence="8 10" id="KW-0472">Membrane</keyword>
<keyword evidence="6" id="KW-0915">Sodium</keyword>